<dbReference type="OrthoDB" id="9813321at2"/>
<protein>
    <submittedName>
        <fullName evidence="2">FmdB family transcriptional regulator</fullName>
    </submittedName>
</protein>
<dbReference type="InterPro" id="IPR013429">
    <property type="entry name" value="Regulatory_FmdB_Zinc_ribbon"/>
</dbReference>
<evidence type="ECO:0000313" key="2">
    <source>
        <dbReference type="EMBL" id="RAU22918.1"/>
    </source>
</evidence>
<evidence type="ECO:0000313" key="3">
    <source>
        <dbReference type="Proteomes" id="UP000251075"/>
    </source>
</evidence>
<feature type="domain" description="Putative regulatory protein FmdB zinc ribbon" evidence="1">
    <location>
        <begin position="1"/>
        <end position="40"/>
    </location>
</feature>
<dbReference type="NCBIfam" id="TIGR02605">
    <property type="entry name" value="CxxC_CxxC_SSSS"/>
    <property type="match status" value="1"/>
</dbReference>
<organism evidence="2 3">
    <name type="scientific">Paramagnetospirillum kuznetsovii</name>
    <dbReference type="NCBI Taxonomy" id="2053833"/>
    <lineage>
        <taxon>Bacteria</taxon>
        <taxon>Pseudomonadati</taxon>
        <taxon>Pseudomonadota</taxon>
        <taxon>Alphaproteobacteria</taxon>
        <taxon>Rhodospirillales</taxon>
        <taxon>Magnetospirillaceae</taxon>
        <taxon>Paramagnetospirillum</taxon>
    </lineage>
</organism>
<dbReference type="RefSeq" id="WP_112142901.1">
    <property type="nucleotide sequence ID" value="NZ_PGTO01000003.1"/>
</dbReference>
<dbReference type="EMBL" id="PGTO01000003">
    <property type="protein sequence ID" value="RAU22918.1"/>
    <property type="molecule type" value="Genomic_DNA"/>
</dbReference>
<gene>
    <name evidence="2" type="ORF">CU669_05925</name>
</gene>
<proteinExistence type="predicted"/>
<dbReference type="Proteomes" id="UP000251075">
    <property type="component" value="Unassembled WGS sequence"/>
</dbReference>
<name>A0A364P0P2_9PROT</name>
<dbReference type="SMART" id="SM00834">
    <property type="entry name" value="CxxC_CXXC_SSSS"/>
    <property type="match status" value="1"/>
</dbReference>
<dbReference type="AlphaFoldDB" id="A0A364P0P2"/>
<dbReference type="Pfam" id="PF09723">
    <property type="entry name" value="Zn_ribbon_8"/>
    <property type="match status" value="1"/>
</dbReference>
<comment type="caution">
    <text evidence="2">The sequence shown here is derived from an EMBL/GenBank/DDBJ whole genome shotgun (WGS) entry which is preliminary data.</text>
</comment>
<evidence type="ECO:0000259" key="1">
    <source>
        <dbReference type="SMART" id="SM00834"/>
    </source>
</evidence>
<keyword evidence="3" id="KW-1185">Reference proteome</keyword>
<accession>A0A364P0P2</accession>
<sequence>MPLFTYSCKGCEAIFETLVRASDTPTCPACGSGDLERQIAAIAPDAKFPGVKSRVRAQAAREGHFSNYSRSERPKK</sequence>
<reference evidence="2 3" key="1">
    <citation type="submission" date="2017-11" db="EMBL/GenBank/DDBJ databases">
        <title>Draft genome sequence of magnetotactic bacterium Magnetospirillum kuznetsovii LBB-42.</title>
        <authorList>
            <person name="Grouzdev D.S."/>
            <person name="Rysina M.S."/>
            <person name="Baslerov R.V."/>
            <person name="Koziaeva V."/>
        </authorList>
    </citation>
    <scope>NUCLEOTIDE SEQUENCE [LARGE SCALE GENOMIC DNA]</scope>
    <source>
        <strain evidence="2 3">LBB-42</strain>
    </source>
</reference>